<evidence type="ECO:0000256" key="1">
    <source>
        <dbReference type="SAM" id="MobiDB-lite"/>
    </source>
</evidence>
<accession>A0A7T8KJK3</accession>
<keyword evidence="2" id="KW-0067">ATP-binding</keyword>
<gene>
    <name evidence="2" type="ORF">FKW44_001997</name>
</gene>
<keyword evidence="2" id="KW-0547">Nucleotide-binding</keyword>
<protein>
    <submittedName>
        <fullName evidence="2">DEAD/H (AspGluAlaAsp/His) box helicase 11</fullName>
    </submittedName>
</protein>
<dbReference type="AlphaFoldDB" id="A0A7T8KJK3"/>
<dbReference type="EMBL" id="CP045890">
    <property type="protein sequence ID" value="QQP57118.1"/>
    <property type="molecule type" value="Genomic_DNA"/>
</dbReference>
<organism evidence="2 3">
    <name type="scientific">Caligus rogercresseyi</name>
    <name type="common">Sea louse</name>
    <dbReference type="NCBI Taxonomy" id="217165"/>
    <lineage>
        <taxon>Eukaryota</taxon>
        <taxon>Metazoa</taxon>
        <taxon>Ecdysozoa</taxon>
        <taxon>Arthropoda</taxon>
        <taxon>Crustacea</taxon>
        <taxon>Multicrustacea</taxon>
        <taxon>Hexanauplia</taxon>
        <taxon>Copepoda</taxon>
        <taxon>Siphonostomatoida</taxon>
        <taxon>Caligidae</taxon>
        <taxon>Caligus</taxon>
    </lineage>
</organism>
<keyword evidence="2" id="KW-0378">Hydrolase</keyword>
<reference evidence="3" key="1">
    <citation type="submission" date="2021-01" db="EMBL/GenBank/DDBJ databases">
        <title>Caligus Genome Assembly.</title>
        <authorList>
            <person name="Gallardo-Escarate C."/>
        </authorList>
    </citation>
    <scope>NUCLEOTIDE SEQUENCE [LARGE SCALE GENOMIC DNA]</scope>
</reference>
<proteinExistence type="predicted"/>
<name>A0A7T8KJK3_CALRO</name>
<sequence length="128" mass="14212">MSTLDFLHEAQIFNINLVRLLHYISKSKLAFKLRGFAQRYQDKPNPAGVVVLSNTTQSFLKSMKKDKDDDSAQAAQNTERKSNEDGSLPLNALSSFLACIIEDLDEGRVLDLVRDCHSIIVAGGTMDP</sequence>
<keyword evidence="2" id="KW-0347">Helicase</keyword>
<dbReference type="Proteomes" id="UP000595437">
    <property type="component" value="Chromosome 1"/>
</dbReference>
<dbReference type="GO" id="GO:0004386">
    <property type="term" value="F:helicase activity"/>
    <property type="evidence" value="ECO:0007669"/>
    <property type="project" value="UniProtKB-KW"/>
</dbReference>
<dbReference type="OrthoDB" id="267079at2759"/>
<evidence type="ECO:0000313" key="2">
    <source>
        <dbReference type="EMBL" id="QQP57118.1"/>
    </source>
</evidence>
<keyword evidence="3" id="KW-1185">Reference proteome</keyword>
<evidence type="ECO:0000313" key="3">
    <source>
        <dbReference type="Proteomes" id="UP000595437"/>
    </source>
</evidence>
<feature type="region of interest" description="Disordered" evidence="1">
    <location>
        <begin position="62"/>
        <end position="89"/>
    </location>
</feature>